<dbReference type="Proteomes" id="UP000178820">
    <property type="component" value="Unassembled WGS sequence"/>
</dbReference>
<dbReference type="AlphaFoldDB" id="A0A1G2I1Z7"/>
<sequence length="65" mass="7590">MVTLCRKKKIPTIGDFLFAVNEFFSTVNYEMPSQDFFLILSENSIEFFIVAKGYDKKLLRICSQN</sequence>
<dbReference type="EMBL" id="MHOT01000018">
    <property type="protein sequence ID" value="OGZ68793.1"/>
    <property type="molecule type" value="Genomic_DNA"/>
</dbReference>
<comment type="caution">
    <text evidence="1">The sequence shown here is derived from an EMBL/GenBank/DDBJ whole genome shotgun (WGS) entry which is preliminary data.</text>
</comment>
<evidence type="ECO:0000313" key="1">
    <source>
        <dbReference type="EMBL" id="OGZ68793.1"/>
    </source>
</evidence>
<organism evidence="1 2">
    <name type="scientific">Candidatus Staskawiczbacteria bacterium RIFCSPHIGHO2_02_FULL_42_22</name>
    <dbReference type="NCBI Taxonomy" id="1802207"/>
    <lineage>
        <taxon>Bacteria</taxon>
        <taxon>Candidatus Staskawicziibacteriota</taxon>
    </lineage>
</organism>
<evidence type="ECO:0000313" key="2">
    <source>
        <dbReference type="Proteomes" id="UP000178820"/>
    </source>
</evidence>
<protein>
    <submittedName>
        <fullName evidence="1">Uncharacterized protein</fullName>
    </submittedName>
</protein>
<name>A0A1G2I1Z7_9BACT</name>
<accession>A0A1G2I1Z7</accession>
<gene>
    <name evidence="1" type="ORF">A3D44_02240</name>
</gene>
<proteinExistence type="predicted"/>
<reference evidence="1 2" key="1">
    <citation type="journal article" date="2016" name="Nat. Commun.">
        <title>Thousands of microbial genomes shed light on interconnected biogeochemical processes in an aquifer system.</title>
        <authorList>
            <person name="Anantharaman K."/>
            <person name="Brown C.T."/>
            <person name="Hug L.A."/>
            <person name="Sharon I."/>
            <person name="Castelle C.J."/>
            <person name="Probst A.J."/>
            <person name="Thomas B.C."/>
            <person name="Singh A."/>
            <person name="Wilkins M.J."/>
            <person name="Karaoz U."/>
            <person name="Brodie E.L."/>
            <person name="Williams K.H."/>
            <person name="Hubbard S.S."/>
            <person name="Banfield J.F."/>
        </authorList>
    </citation>
    <scope>NUCLEOTIDE SEQUENCE [LARGE SCALE GENOMIC DNA]</scope>
</reference>